<gene>
    <name evidence="8" type="ORF">DI536_30705</name>
</gene>
<dbReference type="PRINTS" id="PR00344">
    <property type="entry name" value="BCTRLSENSOR"/>
</dbReference>
<dbReference type="InterPro" id="IPR009050">
    <property type="entry name" value="Globin-like_sf"/>
</dbReference>
<dbReference type="CDD" id="cd00075">
    <property type="entry name" value="HATPase"/>
    <property type="match status" value="1"/>
</dbReference>
<dbReference type="GO" id="GO:0000155">
    <property type="term" value="F:phosphorelay sensor kinase activity"/>
    <property type="evidence" value="ECO:0007669"/>
    <property type="project" value="InterPro"/>
</dbReference>
<dbReference type="InterPro" id="IPR003594">
    <property type="entry name" value="HATPase_dom"/>
</dbReference>
<organism evidence="8 9">
    <name type="scientific">Archangium gephyra</name>
    <dbReference type="NCBI Taxonomy" id="48"/>
    <lineage>
        <taxon>Bacteria</taxon>
        <taxon>Pseudomonadati</taxon>
        <taxon>Myxococcota</taxon>
        <taxon>Myxococcia</taxon>
        <taxon>Myxococcales</taxon>
        <taxon>Cystobacterineae</taxon>
        <taxon>Archangiaceae</taxon>
        <taxon>Archangium</taxon>
    </lineage>
</organism>
<evidence type="ECO:0000256" key="1">
    <source>
        <dbReference type="ARBA" id="ARBA00000085"/>
    </source>
</evidence>
<dbReference type="Gene3D" id="3.30.565.10">
    <property type="entry name" value="Histidine kinase-like ATPase, C-terminal domain"/>
    <property type="match status" value="1"/>
</dbReference>
<dbReference type="SUPFAM" id="SSF47384">
    <property type="entry name" value="Homodimeric domain of signal transducing histidine kinase"/>
    <property type="match status" value="1"/>
</dbReference>
<dbReference type="GO" id="GO:0019825">
    <property type="term" value="F:oxygen binding"/>
    <property type="evidence" value="ECO:0007669"/>
    <property type="project" value="InterPro"/>
</dbReference>
<dbReference type="InterPro" id="IPR036097">
    <property type="entry name" value="HisK_dim/P_sf"/>
</dbReference>
<dbReference type="Pfam" id="PF02518">
    <property type="entry name" value="HATPase_c"/>
    <property type="match status" value="1"/>
</dbReference>
<dbReference type="InterPro" id="IPR050736">
    <property type="entry name" value="Sensor_HK_Regulatory"/>
</dbReference>
<accession>A0A2W5SX47</accession>
<dbReference type="EC" id="2.7.13.3" evidence="2"/>
<dbReference type="InterPro" id="IPR039379">
    <property type="entry name" value="Protoglobin_sensor_dom"/>
</dbReference>
<dbReference type="InterPro" id="IPR005467">
    <property type="entry name" value="His_kinase_dom"/>
</dbReference>
<dbReference type="EMBL" id="QFQP01000039">
    <property type="protein sequence ID" value="PZR06307.1"/>
    <property type="molecule type" value="Genomic_DNA"/>
</dbReference>
<proteinExistence type="predicted"/>
<dbReference type="InterPro" id="IPR003661">
    <property type="entry name" value="HisK_dim/P_dom"/>
</dbReference>
<dbReference type="SMART" id="SM00388">
    <property type="entry name" value="HisKA"/>
    <property type="match status" value="1"/>
</dbReference>
<evidence type="ECO:0000256" key="6">
    <source>
        <dbReference type="ARBA" id="ARBA00023012"/>
    </source>
</evidence>
<dbReference type="Pfam" id="PF00512">
    <property type="entry name" value="HisKA"/>
    <property type="match status" value="1"/>
</dbReference>
<dbReference type="Pfam" id="PF11563">
    <property type="entry name" value="Protoglobin"/>
    <property type="match status" value="1"/>
</dbReference>
<dbReference type="PROSITE" id="PS50109">
    <property type="entry name" value="HIS_KIN"/>
    <property type="match status" value="1"/>
</dbReference>
<name>A0A2W5SX47_9BACT</name>
<dbReference type="SUPFAM" id="SSF55874">
    <property type="entry name" value="ATPase domain of HSP90 chaperone/DNA topoisomerase II/histidine kinase"/>
    <property type="match status" value="1"/>
</dbReference>
<dbReference type="InterPro" id="IPR044398">
    <property type="entry name" value="Globin-sensor_dom"/>
</dbReference>
<evidence type="ECO:0000256" key="3">
    <source>
        <dbReference type="ARBA" id="ARBA00022553"/>
    </source>
</evidence>
<comment type="catalytic activity">
    <reaction evidence="1">
        <text>ATP + protein L-histidine = ADP + protein N-phospho-L-histidine.</text>
        <dbReference type="EC" id="2.7.13.3"/>
    </reaction>
</comment>
<dbReference type="CDD" id="cd00082">
    <property type="entry name" value="HisKA"/>
    <property type="match status" value="1"/>
</dbReference>
<evidence type="ECO:0000313" key="8">
    <source>
        <dbReference type="EMBL" id="PZR06307.1"/>
    </source>
</evidence>
<reference evidence="8 9" key="1">
    <citation type="submission" date="2017-08" db="EMBL/GenBank/DDBJ databases">
        <title>Infants hospitalized years apart are colonized by the same room-sourced microbial strains.</title>
        <authorList>
            <person name="Brooks B."/>
            <person name="Olm M.R."/>
            <person name="Firek B.A."/>
            <person name="Baker R."/>
            <person name="Thomas B.C."/>
            <person name="Morowitz M.J."/>
            <person name="Banfield J.F."/>
        </authorList>
    </citation>
    <scope>NUCLEOTIDE SEQUENCE [LARGE SCALE GENOMIC DNA]</scope>
    <source>
        <strain evidence="8">S2_003_000_R2_14</strain>
    </source>
</reference>
<protein>
    <recommendedName>
        <fullName evidence="2">histidine kinase</fullName>
        <ecNumber evidence="2">2.7.13.3</ecNumber>
    </recommendedName>
</protein>
<keyword evidence="6" id="KW-0902">Two-component regulatory system</keyword>
<dbReference type="Gene3D" id="1.10.287.130">
    <property type="match status" value="1"/>
</dbReference>
<dbReference type="InterPro" id="IPR012292">
    <property type="entry name" value="Globin/Proto"/>
</dbReference>
<dbReference type="AlphaFoldDB" id="A0A2W5SX47"/>
<comment type="caution">
    <text evidence="8">The sequence shown here is derived from an EMBL/GenBank/DDBJ whole genome shotgun (WGS) entry which is preliminary data.</text>
</comment>
<dbReference type="Proteomes" id="UP000249061">
    <property type="component" value="Unassembled WGS sequence"/>
</dbReference>
<dbReference type="GO" id="GO:0020037">
    <property type="term" value="F:heme binding"/>
    <property type="evidence" value="ECO:0007669"/>
    <property type="project" value="InterPro"/>
</dbReference>
<evidence type="ECO:0000256" key="5">
    <source>
        <dbReference type="ARBA" id="ARBA00022777"/>
    </source>
</evidence>
<feature type="domain" description="Histidine kinase" evidence="7">
    <location>
        <begin position="168"/>
        <end position="370"/>
    </location>
</feature>
<keyword evidence="4" id="KW-0808">Transferase</keyword>
<evidence type="ECO:0000256" key="4">
    <source>
        <dbReference type="ARBA" id="ARBA00022679"/>
    </source>
</evidence>
<dbReference type="PANTHER" id="PTHR43711">
    <property type="entry name" value="TWO-COMPONENT HISTIDINE KINASE"/>
    <property type="match status" value="1"/>
</dbReference>
<dbReference type="InterPro" id="IPR036890">
    <property type="entry name" value="HATPase_C_sf"/>
</dbReference>
<dbReference type="CDD" id="cd01068">
    <property type="entry name" value="globin_sensor"/>
    <property type="match status" value="1"/>
</dbReference>
<dbReference type="Gene3D" id="1.10.490.10">
    <property type="entry name" value="Globins"/>
    <property type="match status" value="1"/>
</dbReference>
<keyword evidence="5 8" id="KW-0418">Kinase</keyword>
<dbReference type="PANTHER" id="PTHR43711:SF1">
    <property type="entry name" value="HISTIDINE KINASE 1"/>
    <property type="match status" value="1"/>
</dbReference>
<evidence type="ECO:0000313" key="9">
    <source>
        <dbReference type="Proteomes" id="UP000249061"/>
    </source>
</evidence>
<keyword evidence="3" id="KW-0597">Phosphoprotein</keyword>
<evidence type="ECO:0000259" key="7">
    <source>
        <dbReference type="PROSITE" id="PS50109"/>
    </source>
</evidence>
<dbReference type="SUPFAM" id="SSF46458">
    <property type="entry name" value="Globin-like"/>
    <property type="match status" value="1"/>
</dbReference>
<dbReference type="InterPro" id="IPR004358">
    <property type="entry name" value="Sig_transdc_His_kin-like_C"/>
</dbReference>
<dbReference type="SMART" id="SM00387">
    <property type="entry name" value="HATPase_c"/>
    <property type="match status" value="1"/>
</dbReference>
<evidence type="ECO:0000256" key="2">
    <source>
        <dbReference type="ARBA" id="ARBA00012438"/>
    </source>
</evidence>
<sequence>MMWALFEDLKRYVGFTAEDERLLRDSFPRLEPHFPDIAELFYARVLEHPEAAAALARGEKSVGSLKLTLVRWMSELLLGPWNEAYVERRARIGRVHVRIGLPQHYMVSAMNVMRTSFDPLVNTREERRAIEKACDIDLALMLHTYREDLEAAQARAERLATYGQLVASIGHELRNPLGVIETSLHVLKSRPNNDERSQKHLSRIGEQVKLSSDIITQLLNLIADRPLGLVPTTLAALVDDARRSVHVPAGVKFDVVGPATALRCDVLQLRQAVLNLLENAVWFASPAGQVQVTLDEKNDFAELTVDDSGPGVDPDIRAHIFEPLVSSRPGGTGLGLALVKRIVEKHGGEVSVDKSPLGGARFSFRVPTKERS</sequence>